<dbReference type="InterPro" id="IPR002347">
    <property type="entry name" value="SDR_fam"/>
</dbReference>
<accession>A0A933GMK0</accession>
<protein>
    <submittedName>
        <fullName evidence="3">SDR family oxidoreductase</fullName>
    </submittedName>
</protein>
<dbReference type="InterPro" id="IPR036291">
    <property type="entry name" value="NAD(P)-bd_dom_sf"/>
</dbReference>
<dbReference type="AlphaFoldDB" id="A0A933GMK0"/>
<dbReference type="EMBL" id="JACQWF010000369">
    <property type="protein sequence ID" value="MBI4596367.1"/>
    <property type="molecule type" value="Genomic_DNA"/>
</dbReference>
<evidence type="ECO:0000313" key="3">
    <source>
        <dbReference type="EMBL" id="MBI4596367.1"/>
    </source>
</evidence>
<dbReference type="GO" id="GO:0016491">
    <property type="term" value="F:oxidoreductase activity"/>
    <property type="evidence" value="ECO:0007669"/>
    <property type="project" value="UniProtKB-KW"/>
</dbReference>
<dbReference type="Proteomes" id="UP000772181">
    <property type="component" value="Unassembled WGS sequence"/>
</dbReference>
<comment type="caution">
    <text evidence="3">The sequence shown here is derived from an EMBL/GenBank/DDBJ whole genome shotgun (WGS) entry which is preliminary data.</text>
</comment>
<comment type="similarity">
    <text evidence="1">Belongs to the short-chain dehydrogenases/reductases (SDR) family.</text>
</comment>
<dbReference type="PRINTS" id="PR00081">
    <property type="entry name" value="GDHRDH"/>
</dbReference>
<evidence type="ECO:0000256" key="2">
    <source>
        <dbReference type="ARBA" id="ARBA00023002"/>
    </source>
</evidence>
<dbReference type="Gene3D" id="3.40.50.720">
    <property type="entry name" value="NAD(P)-binding Rossmann-like Domain"/>
    <property type="match status" value="1"/>
</dbReference>
<dbReference type="PRINTS" id="PR00080">
    <property type="entry name" value="SDRFAMILY"/>
</dbReference>
<dbReference type="Pfam" id="PF13561">
    <property type="entry name" value="adh_short_C2"/>
    <property type="match status" value="1"/>
</dbReference>
<dbReference type="SUPFAM" id="SSF51735">
    <property type="entry name" value="NAD(P)-binding Rossmann-fold domains"/>
    <property type="match status" value="1"/>
</dbReference>
<sequence length="275" mass="29791">MPLSGKIAMVTGAARGIGRAIALVLAEKGANLGLADNHWEKFSGEKYYSLPQRISDQQEDVPTYEVIKSKGRETVVVEMDVSDHDQVKQGLNSISEKLGNIDILVNNAGIVANLALLDKMDITSWDREVRVNLYGAFYCIREVVPSMISKGWGRIINISSGSAYGANMQGAYAASKAGLLGLTKTVTIEYARYGITCNAILPGLIETPLVKAMPSEIKERAIRQIPSKRLGKEEEIAHVVAFLASNEASYVNGVEIHVSGGMHLSTLSLGSRKDR</sequence>
<name>A0A933GMK0_UNCTE</name>
<gene>
    <name evidence="3" type="ORF">HY730_08335</name>
</gene>
<dbReference type="FunFam" id="3.40.50.720:FF:000173">
    <property type="entry name" value="3-oxoacyl-[acyl-carrier protein] reductase"/>
    <property type="match status" value="1"/>
</dbReference>
<organism evidence="3 4">
    <name type="scientific">Tectimicrobiota bacterium</name>
    <dbReference type="NCBI Taxonomy" id="2528274"/>
    <lineage>
        <taxon>Bacteria</taxon>
        <taxon>Pseudomonadati</taxon>
        <taxon>Nitrospinota/Tectimicrobiota group</taxon>
        <taxon>Candidatus Tectimicrobiota</taxon>
    </lineage>
</organism>
<evidence type="ECO:0000256" key="1">
    <source>
        <dbReference type="ARBA" id="ARBA00006484"/>
    </source>
</evidence>
<dbReference type="InterPro" id="IPR050259">
    <property type="entry name" value="SDR"/>
</dbReference>
<evidence type="ECO:0000313" key="4">
    <source>
        <dbReference type="Proteomes" id="UP000772181"/>
    </source>
</evidence>
<reference evidence="3" key="1">
    <citation type="submission" date="2020-07" db="EMBL/GenBank/DDBJ databases">
        <title>Huge and variable diversity of episymbiotic CPR bacteria and DPANN archaea in groundwater ecosystems.</title>
        <authorList>
            <person name="He C.Y."/>
            <person name="Keren R."/>
            <person name="Whittaker M."/>
            <person name="Farag I.F."/>
            <person name="Doudna J."/>
            <person name="Cate J.H.D."/>
            <person name="Banfield J.F."/>
        </authorList>
    </citation>
    <scope>NUCLEOTIDE SEQUENCE</scope>
    <source>
        <strain evidence="3">NC_groundwater_1482_Ag_S-0.65um_47_24</strain>
    </source>
</reference>
<dbReference type="PANTHER" id="PTHR42879:SF2">
    <property type="entry name" value="3-OXOACYL-[ACYL-CARRIER-PROTEIN] REDUCTASE FABG"/>
    <property type="match status" value="1"/>
</dbReference>
<keyword evidence="2" id="KW-0560">Oxidoreductase</keyword>
<dbReference type="PANTHER" id="PTHR42879">
    <property type="entry name" value="3-OXOACYL-(ACYL-CARRIER-PROTEIN) REDUCTASE"/>
    <property type="match status" value="1"/>
</dbReference>
<proteinExistence type="inferred from homology"/>